<dbReference type="GO" id="GO:0045454">
    <property type="term" value="P:cell redox homeostasis"/>
    <property type="evidence" value="ECO:0007669"/>
    <property type="project" value="TreeGrafter"/>
</dbReference>
<dbReference type="SUPFAM" id="SSF52833">
    <property type="entry name" value="Thioredoxin-like"/>
    <property type="match status" value="1"/>
</dbReference>
<dbReference type="EMBL" id="JAJGNA010000003">
    <property type="protein sequence ID" value="MCC4307699.1"/>
    <property type="molecule type" value="Genomic_DNA"/>
</dbReference>
<evidence type="ECO:0000259" key="1">
    <source>
        <dbReference type="PROSITE" id="PS51352"/>
    </source>
</evidence>
<dbReference type="Gene3D" id="3.40.30.10">
    <property type="entry name" value="Glutaredoxin"/>
    <property type="match status" value="1"/>
</dbReference>
<organism evidence="2 3">
    <name type="scientific">Alloalcanivorax marinus</name>
    <dbReference type="NCBI Taxonomy" id="1177169"/>
    <lineage>
        <taxon>Bacteria</taxon>
        <taxon>Pseudomonadati</taxon>
        <taxon>Pseudomonadota</taxon>
        <taxon>Gammaproteobacteria</taxon>
        <taxon>Oceanospirillales</taxon>
        <taxon>Alcanivoracaceae</taxon>
        <taxon>Alloalcanivorax</taxon>
    </lineage>
</organism>
<dbReference type="CDD" id="cd02956">
    <property type="entry name" value="ybbN"/>
    <property type="match status" value="1"/>
</dbReference>
<name>A0A9Q3UM28_9GAMM</name>
<dbReference type="PANTHER" id="PTHR43601">
    <property type="entry name" value="THIOREDOXIN, MITOCHONDRIAL"/>
    <property type="match status" value="1"/>
</dbReference>
<dbReference type="Pfam" id="PF14559">
    <property type="entry name" value="TPR_19"/>
    <property type="match status" value="1"/>
</dbReference>
<dbReference type="Pfam" id="PF00085">
    <property type="entry name" value="Thioredoxin"/>
    <property type="match status" value="1"/>
</dbReference>
<dbReference type="RefSeq" id="WP_228233055.1">
    <property type="nucleotide sequence ID" value="NZ_ARXL01000060.1"/>
</dbReference>
<comment type="caution">
    <text evidence="2">The sequence shown here is derived from an EMBL/GenBank/DDBJ whole genome shotgun (WGS) entry which is preliminary data.</text>
</comment>
<dbReference type="PROSITE" id="PS51352">
    <property type="entry name" value="THIOREDOXIN_2"/>
    <property type="match status" value="1"/>
</dbReference>
<dbReference type="InterPro" id="IPR013766">
    <property type="entry name" value="Thioredoxin_domain"/>
</dbReference>
<dbReference type="AlphaFoldDB" id="A0A9Q3UM28"/>
<evidence type="ECO:0000313" key="2">
    <source>
        <dbReference type="EMBL" id="MCC4307699.1"/>
    </source>
</evidence>
<evidence type="ECO:0000313" key="3">
    <source>
        <dbReference type="Proteomes" id="UP001108027"/>
    </source>
</evidence>
<dbReference type="GO" id="GO:0006950">
    <property type="term" value="P:response to stress"/>
    <property type="evidence" value="ECO:0007669"/>
    <property type="project" value="UniProtKB-ARBA"/>
</dbReference>
<gene>
    <name evidence="2" type="ORF">LL252_03855</name>
</gene>
<dbReference type="Gene3D" id="1.25.40.10">
    <property type="entry name" value="Tetratricopeptide repeat domain"/>
    <property type="match status" value="2"/>
</dbReference>
<accession>A0A9Q3UM28</accession>
<sequence length="300" mass="33436">MKTYLSAQESTVQDNASIIDVTEQNIQQLLEGSRQVPVLFDFWASWCQPCQQMAPLLEKLAGEYQGKFVLAKVNADEQQNIAAQFGVRSLPSLKLVYQGQLVSELDGAQTEGALRRWLAPVVDPDAAQAEQEEQFLEQVRQAIEAGHGEQAEQALRQTLQEQPDKHAFRALLVEYLLGEGRSDEAQSVLAEVLEDVEELRPFRARFALLDKLDGGGESLRDLAARIDSDPTPADLHAYGLRAAAAGQFEAGLQALLTLLRDHPDYQDGVARQALLEVFDCLPKGDPMASRYRRKMFTYLH</sequence>
<dbReference type="PANTHER" id="PTHR43601:SF3">
    <property type="entry name" value="THIOREDOXIN, MITOCHONDRIAL"/>
    <property type="match status" value="1"/>
</dbReference>
<keyword evidence="3" id="KW-1185">Reference proteome</keyword>
<protein>
    <submittedName>
        <fullName evidence="2">Tetratricopeptide repeat protein</fullName>
    </submittedName>
</protein>
<dbReference type="InterPro" id="IPR036249">
    <property type="entry name" value="Thioredoxin-like_sf"/>
</dbReference>
<dbReference type="Proteomes" id="UP001108027">
    <property type="component" value="Unassembled WGS sequence"/>
</dbReference>
<dbReference type="Pfam" id="PF14561">
    <property type="entry name" value="TPR_20"/>
    <property type="match status" value="1"/>
</dbReference>
<reference evidence="2" key="1">
    <citation type="submission" date="2021-10" db="EMBL/GenBank/DDBJ databases">
        <title>The diversity and Nitrogen Metabolism of Culturable Nitrate-Utilizing Bacteria Within the Oxygen Minimum Zone of the Changjiang (Yangtze River)Estuary.</title>
        <authorList>
            <person name="Zhang D."/>
            <person name="Zheng J."/>
            <person name="Liu S."/>
            <person name="He W."/>
        </authorList>
    </citation>
    <scope>NUCLEOTIDE SEQUENCE</scope>
    <source>
        <strain evidence="2">FXH-223</strain>
    </source>
</reference>
<feature type="domain" description="Thioredoxin" evidence="1">
    <location>
        <begin position="1"/>
        <end position="123"/>
    </location>
</feature>
<dbReference type="InterPro" id="IPR011990">
    <property type="entry name" value="TPR-like_helical_dom_sf"/>
</dbReference>
<proteinExistence type="predicted"/>